<evidence type="ECO:0000256" key="1">
    <source>
        <dbReference type="SAM" id="MobiDB-lite"/>
    </source>
</evidence>
<dbReference type="Proteomes" id="UP001324287">
    <property type="component" value="Chromosome"/>
</dbReference>
<feature type="compositionally biased region" description="Polar residues" evidence="1">
    <location>
        <begin position="73"/>
        <end position="83"/>
    </location>
</feature>
<keyword evidence="3" id="KW-1185">Reference proteome</keyword>
<dbReference type="RefSeq" id="WP_324276435.1">
    <property type="nucleotide sequence ID" value="NZ_CP141261.1"/>
</dbReference>
<gene>
    <name evidence="2" type="ORF">U6N30_05330</name>
</gene>
<organism evidence="2 3">
    <name type="scientific">Blastococcus brunescens</name>
    <dbReference type="NCBI Taxonomy" id="1564165"/>
    <lineage>
        <taxon>Bacteria</taxon>
        <taxon>Bacillati</taxon>
        <taxon>Actinomycetota</taxon>
        <taxon>Actinomycetes</taxon>
        <taxon>Geodermatophilales</taxon>
        <taxon>Geodermatophilaceae</taxon>
        <taxon>Blastococcus</taxon>
    </lineage>
</organism>
<name>A0ABZ1B2R8_9ACTN</name>
<accession>A0ABZ1B2R8</accession>
<feature type="region of interest" description="Disordered" evidence="1">
    <location>
        <begin position="72"/>
        <end position="123"/>
    </location>
</feature>
<evidence type="ECO:0000313" key="3">
    <source>
        <dbReference type="Proteomes" id="UP001324287"/>
    </source>
</evidence>
<sequence length="123" mass="12706">MRAATRNTTSTLEVSATRGASSTVATVLQDSAIEASPYRVANVATASRELGSTMRRASIAYRARTCRFDGSYVSASVNSSNTSRRGRKNGGEPSQDVPGSVPAVGGTERTPISEPSPGASPRG</sequence>
<reference evidence="2 3" key="1">
    <citation type="submission" date="2023-12" db="EMBL/GenBank/DDBJ databases">
        <title>Blastococcus brunescens sp. nov., an actonobacterium isolated from sandstone collected in sahara desert.</title>
        <authorList>
            <person name="Gtari M."/>
            <person name="Ghodhbane F."/>
        </authorList>
    </citation>
    <scope>NUCLEOTIDE SEQUENCE [LARGE SCALE GENOMIC DNA]</scope>
    <source>
        <strain evidence="2 3">BMG 8361</strain>
    </source>
</reference>
<protein>
    <submittedName>
        <fullName evidence="2">Uncharacterized protein</fullName>
    </submittedName>
</protein>
<proteinExistence type="predicted"/>
<feature type="region of interest" description="Disordered" evidence="1">
    <location>
        <begin position="1"/>
        <end position="23"/>
    </location>
</feature>
<evidence type="ECO:0000313" key="2">
    <source>
        <dbReference type="EMBL" id="WRL65111.1"/>
    </source>
</evidence>
<dbReference type="EMBL" id="CP141261">
    <property type="protein sequence ID" value="WRL65111.1"/>
    <property type="molecule type" value="Genomic_DNA"/>
</dbReference>